<accession>A0AAJ2BSQ8</accession>
<protein>
    <submittedName>
        <fullName evidence="1">Uncharacterized protein</fullName>
    </submittedName>
</protein>
<evidence type="ECO:0000313" key="2">
    <source>
        <dbReference type="EMBL" id="MDR6836494.1"/>
    </source>
</evidence>
<organism evidence="1 4">
    <name type="scientific">Acidovorax delafieldii</name>
    <name type="common">Pseudomonas delafieldii</name>
    <dbReference type="NCBI Taxonomy" id="47920"/>
    <lineage>
        <taxon>Bacteria</taxon>
        <taxon>Pseudomonadati</taxon>
        <taxon>Pseudomonadota</taxon>
        <taxon>Betaproteobacteria</taxon>
        <taxon>Burkholderiales</taxon>
        <taxon>Comamonadaceae</taxon>
        <taxon>Acidovorax</taxon>
    </lineage>
</organism>
<reference evidence="1 3" key="1">
    <citation type="submission" date="2023-07" db="EMBL/GenBank/DDBJ databases">
        <title>Sorghum-associated microbial communities from plants grown in Nebraska, USA.</title>
        <authorList>
            <person name="Schachtman D."/>
        </authorList>
    </citation>
    <scope>NUCLEOTIDE SEQUENCE</scope>
    <source>
        <strain evidence="2 3">BE105</strain>
        <strain evidence="1">BE69</strain>
    </source>
</reference>
<proteinExistence type="predicted"/>
<keyword evidence="3" id="KW-1185">Reference proteome</keyword>
<gene>
    <name evidence="1" type="ORF">J2W88_001833</name>
    <name evidence="2" type="ORF">J2W93_001322</name>
</gene>
<name>A0AAJ2BSQ8_ACIDE</name>
<dbReference type="EMBL" id="JAVDTS010000002">
    <property type="protein sequence ID" value="MDR6836494.1"/>
    <property type="molecule type" value="Genomic_DNA"/>
</dbReference>
<dbReference type="Proteomes" id="UP001249076">
    <property type="component" value="Unassembled WGS sequence"/>
</dbReference>
<evidence type="ECO:0000313" key="3">
    <source>
        <dbReference type="Proteomes" id="UP001249076"/>
    </source>
</evidence>
<comment type="caution">
    <text evidence="1">The sequence shown here is derived from an EMBL/GenBank/DDBJ whole genome shotgun (WGS) entry which is preliminary data.</text>
</comment>
<evidence type="ECO:0000313" key="1">
    <source>
        <dbReference type="EMBL" id="MDR6766568.1"/>
    </source>
</evidence>
<sequence length="61" mass="6999">MQNACKCRRFVLVDGSSLSPEPMHKLIDARCESLGALRQDEIVAVNHLRLRHVAQQFLKLR</sequence>
<dbReference type="EMBL" id="JAVDTL010000002">
    <property type="protein sequence ID" value="MDR6766568.1"/>
    <property type="molecule type" value="Genomic_DNA"/>
</dbReference>
<dbReference type="AlphaFoldDB" id="A0AAJ2BSQ8"/>
<dbReference type="Proteomes" id="UP001253458">
    <property type="component" value="Unassembled WGS sequence"/>
</dbReference>
<evidence type="ECO:0000313" key="4">
    <source>
        <dbReference type="Proteomes" id="UP001253458"/>
    </source>
</evidence>